<dbReference type="RefSeq" id="WP_112224157.1">
    <property type="nucleotide sequence ID" value="NZ_CP047673.1"/>
</dbReference>
<feature type="active site" evidence="23">
    <location>
        <position position="317"/>
    </location>
</feature>
<dbReference type="EMBL" id="QLZR01000005">
    <property type="protein sequence ID" value="RAZ75764.1"/>
    <property type="molecule type" value="Genomic_DNA"/>
</dbReference>
<dbReference type="Proteomes" id="UP000251002">
    <property type="component" value="Unassembled WGS sequence"/>
</dbReference>
<feature type="binding site" evidence="25">
    <location>
        <position position="306"/>
    </location>
    <ligand>
        <name>Mg(2+)</name>
        <dbReference type="ChEBI" id="CHEBI:18420"/>
        <label>2</label>
    </ligand>
</feature>
<evidence type="ECO:0000256" key="19">
    <source>
        <dbReference type="ARBA" id="ARBA00068427"/>
    </source>
</evidence>
<feature type="binding site" evidence="25">
    <location>
        <position position="293"/>
    </location>
    <ligand>
        <name>Mg(2+)</name>
        <dbReference type="ChEBI" id="CHEBI:18420"/>
        <label>1</label>
    </ligand>
</feature>
<dbReference type="InterPro" id="IPR011095">
    <property type="entry name" value="Dala_Dala_lig_C"/>
</dbReference>
<feature type="binding site" evidence="24">
    <location>
        <begin position="183"/>
        <end position="184"/>
    </location>
    <ligand>
        <name>ATP</name>
        <dbReference type="ChEBI" id="CHEBI:30616"/>
    </ligand>
</feature>
<evidence type="ECO:0000256" key="17">
    <source>
        <dbReference type="ARBA" id="ARBA00047614"/>
    </source>
</evidence>
<evidence type="ECO:0000256" key="2">
    <source>
        <dbReference type="ARBA" id="ARBA00003921"/>
    </source>
</evidence>
<evidence type="ECO:0000256" key="25">
    <source>
        <dbReference type="PIRSR" id="PIRSR039102-3"/>
    </source>
</evidence>
<dbReference type="InterPro" id="IPR013815">
    <property type="entry name" value="ATP_grasp_subdomain_1"/>
</dbReference>
<keyword evidence="11 26" id="KW-0067">ATP-binding</keyword>
<dbReference type="PANTHER" id="PTHR23132">
    <property type="entry name" value="D-ALANINE--D-ALANINE LIGASE"/>
    <property type="match status" value="1"/>
</dbReference>
<proteinExistence type="inferred from homology"/>
<evidence type="ECO:0000259" key="27">
    <source>
        <dbReference type="PROSITE" id="PS50975"/>
    </source>
</evidence>
<dbReference type="SUPFAM" id="SSF56059">
    <property type="entry name" value="Glutathione synthetase ATP-binding domain-like"/>
    <property type="match status" value="1"/>
</dbReference>
<evidence type="ECO:0000256" key="18">
    <source>
        <dbReference type="ARBA" id="ARBA00060592"/>
    </source>
</evidence>
<feature type="active site" evidence="23">
    <location>
        <position position="15"/>
    </location>
</feature>
<dbReference type="Gene3D" id="3.30.1490.20">
    <property type="entry name" value="ATP-grasp fold, A domain"/>
    <property type="match status" value="1"/>
</dbReference>
<keyword evidence="14 22" id="KW-0573">Peptidoglycan synthesis</keyword>
<evidence type="ECO:0000256" key="11">
    <source>
        <dbReference type="ARBA" id="ARBA00022840"/>
    </source>
</evidence>
<dbReference type="FunFam" id="3.30.470.20:FF:000008">
    <property type="entry name" value="D-alanine--D-alanine ligase"/>
    <property type="match status" value="1"/>
</dbReference>
<dbReference type="GO" id="GO:0071555">
    <property type="term" value="P:cell wall organization"/>
    <property type="evidence" value="ECO:0007669"/>
    <property type="project" value="UniProtKB-KW"/>
</dbReference>
<dbReference type="UniPathway" id="UPA00219"/>
<keyword evidence="15 25" id="KW-0464">Manganese</keyword>
<name>A0A365KRH3_9BACL</name>
<dbReference type="NCBIfam" id="NF002526">
    <property type="entry name" value="PRK01966.1-2"/>
    <property type="match status" value="1"/>
</dbReference>
<dbReference type="InterPro" id="IPR016185">
    <property type="entry name" value="PreATP-grasp_dom_sf"/>
</dbReference>
<dbReference type="Pfam" id="PF07478">
    <property type="entry name" value="Dala_Dala_lig_C"/>
    <property type="match status" value="1"/>
</dbReference>
<keyword evidence="7 22" id="KW-0963">Cytoplasm</keyword>
<dbReference type="EC" id="6.3.2.4" evidence="6 22"/>
<evidence type="ECO:0000256" key="1">
    <source>
        <dbReference type="ARBA" id="ARBA00001936"/>
    </source>
</evidence>
<dbReference type="Gene3D" id="3.40.50.20">
    <property type="match status" value="1"/>
</dbReference>
<keyword evidence="10 24" id="KW-0547">Nucleotide-binding</keyword>
<evidence type="ECO:0000256" key="3">
    <source>
        <dbReference type="ARBA" id="ARBA00004496"/>
    </source>
</evidence>
<evidence type="ECO:0000256" key="5">
    <source>
        <dbReference type="ARBA" id="ARBA00010871"/>
    </source>
</evidence>
<dbReference type="NCBIfam" id="TIGR01205">
    <property type="entry name" value="D_ala_D_alaTIGR"/>
    <property type="match status" value="1"/>
</dbReference>
<feature type="binding site" evidence="24">
    <location>
        <position position="130"/>
    </location>
    <ligand>
        <name>ATP</name>
        <dbReference type="ChEBI" id="CHEBI:30616"/>
    </ligand>
</feature>
<dbReference type="GO" id="GO:0008716">
    <property type="term" value="F:D-alanine-D-alanine ligase activity"/>
    <property type="evidence" value="ECO:0007669"/>
    <property type="project" value="UniProtKB-UniRule"/>
</dbReference>
<evidence type="ECO:0000256" key="12">
    <source>
        <dbReference type="ARBA" id="ARBA00022842"/>
    </source>
</evidence>
<dbReference type="Pfam" id="PF01820">
    <property type="entry name" value="Dala_Dala_lig_N"/>
    <property type="match status" value="1"/>
</dbReference>
<dbReference type="PROSITE" id="PS50975">
    <property type="entry name" value="ATP_GRASP"/>
    <property type="match status" value="1"/>
</dbReference>
<evidence type="ECO:0000313" key="28">
    <source>
        <dbReference type="EMBL" id="RAZ75764.1"/>
    </source>
</evidence>
<evidence type="ECO:0000256" key="9">
    <source>
        <dbReference type="ARBA" id="ARBA00022723"/>
    </source>
</evidence>
<evidence type="ECO:0000256" key="22">
    <source>
        <dbReference type="HAMAP-Rule" id="MF_00047"/>
    </source>
</evidence>
<evidence type="ECO:0000313" key="29">
    <source>
        <dbReference type="Proteomes" id="UP000251002"/>
    </source>
</evidence>
<evidence type="ECO:0000256" key="4">
    <source>
        <dbReference type="ARBA" id="ARBA00004752"/>
    </source>
</evidence>
<evidence type="ECO:0000256" key="14">
    <source>
        <dbReference type="ARBA" id="ARBA00022984"/>
    </source>
</evidence>
<dbReference type="InterPro" id="IPR011761">
    <property type="entry name" value="ATP-grasp"/>
</dbReference>
<dbReference type="FunFam" id="3.30.1490.20:FF:000007">
    <property type="entry name" value="D-alanine--D-alanine ligase"/>
    <property type="match status" value="1"/>
</dbReference>
<evidence type="ECO:0000256" key="16">
    <source>
        <dbReference type="ARBA" id="ARBA00023316"/>
    </source>
</evidence>
<comment type="subcellular location">
    <subcellularLocation>
        <location evidence="3 22">Cytoplasm</location>
    </subcellularLocation>
</comment>
<keyword evidence="12 25" id="KW-0460">Magnesium</keyword>
<dbReference type="PROSITE" id="PS00843">
    <property type="entry name" value="DALA_DALA_LIGASE_1"/>
    <property type="match status" value="1"/>
</dbReference>
<dbReference type="GO" id="GO:0005524">
    <property type="term" value="F:ATP binding"/>
    <property type="evidence" value="ECO:0007669"/>
    <property type="project" value="UniProtKB-UniRule"/>
</dbReference>
<feature type="binding site" evidence="24">
    <location>
        <begin position="305"/>
        <end position="306"/>
    </location>
    <ligand>
        <name>ATP</name>
        <dbReference type="ChEBI" id="CHEBI:30616"/>
    </ligand>
</feature>
<comment type="pathway">
    <text evidence="4 22">Cell wall biogenesis; peptidoglycan biosynthesis.</text>
</comment>
<feature type="binding site" evidence="25">
    <location>
        <position position="308"/>
    </location>
    <ligand>
        <name>Mg(2+)</name>
        <dbReference type="ChEBI" id="CHEBI:18420"/>
        <label>2</label>
    </ligand>
</feature>
<evidence type="ECO:0000256" key="23">
    <source>
        <dbReference type="PIRSR" id="PIRSR039102-1"/>
    </source>
</evidence>
<dbReference type="GO" id="GO:0008360">
    <property type="term" value="P:regulation of cell shape"/>
    <property type="evidence" value="ECO:0007669"/>
    <property type="project" value="UniProtKB-KW"/>
</dbReference>
<keyword evidence="29" id="KW-1185">Reference proteome</keyword>
<reference evidence="28 29" key="1">
    <citation type="submission" date="2018-06" db="EMBL/GenBank/DDBJ databases">
        <title>The draft genome sequences of strains SCU63 and S1.</title>
        <authorList>
            <person name="Gan L."/>
        </authorList>
    </citation>
    <scope>NUCLEOTIDE SEQUENCE [LARGE SCALE GENOMIC DNA]</scope>
    <source>
        <strain evidence="28 29">SCU63</strain>
    </source>
</reference>
<dbReference type="GO" id="GO:0046872">
    <property type="term" value="F:metal ion binding"/>
    <property type="evidence" value="ECO:0007669"/>
    <property type="project" value="UniProtKB-KW"/>
</dbReference>
<keyword evidence="13 22" id="KW-0133">Cell shape</keyword>
<feature type="binding site" evidence="24">
    <location>
        <begin position="213"/>
        <end position="220"/>
    </location>
    <ligand>
        <name>ATP</name>
        <dbReference type="ChEBI" id="CHEBI:30616"/>
    </ligand>
</feature>
<feature type="binding site" evidence="25">
    <location>
        <position position="306"/>
    </location>
    <ligand>
        <name>Mg(2+)</name>
        <dbReference type="ChEBI" id="CHEBI:18420"/>
        <label>1</label>
    </ligand>
</feature>
<sequence>MKKRIGLLYGGKSAEHEVSLSTAQAVTKALNFEKYEVYPVYITQEGEWRKGASLEGPAGSIEQLQLEQDSAAPNDISGFLPAEPEKGLDVIIPLLHGPNGEDGTVQGMLEVMNLPYVGNGVLASSAGMDKVVMKQLFEIAGLKQTPYVYFIRREWKNGQAALVKKIAAELTWPVFVKPANLGSSVGINKAENEEELIAAVDEALKFDRKIVVEQGVDAREIEIGVLGNDAPVCSVAGEIKPLKAFYDYQAKYKDGNTAMIIPAELPEEVYEQLTASAKKAFKILDCSGLVRADFFVTADNDILINEVNTLPGFTPFSMFPLLWENTGLAYPDLIEKLIDLAIERYEEKQLLQVKMD</sequence>
<dbReference type="GO" id="GO:0005829">
    <property type="term" value="C:cytosol"/>
    <property type="evidence" value="ECO:0007669"/>
    <property type="project" value="TreeGrafter"/>
</dbReference>
<feature type="domain" description="ATP-grasp" evidence="27">
    <location>
        <begin position="134"/>
        <end position="339"/>
    </location>
</feature>
<evidence type="ECO:0000256" key="8">
    <source>
        <dbReference type="ARBA" id="ARBA00022598"/>
    </source>
</evidence>
<comment type="pathway">
    <text evidence="18">Glycan biosynthesis.</text>
</comment>
<gene>
    <name evidence="22" type="primary">ddl</name>
    <name evidence="28" type="ORF">DP120_13265</name>
</gene>
<evidence type="ECO:0000256" key="24">
    <source>
        <dbReference type="PIRSR" id="PIRSR039102-2"/>
    </source>
</evidence>
<evidence type="ECO:0000256" key="7">
    <source>
        <dbReference type="ARBA" id="ARBA00022490"/>
    </source>
</evidence>
<evidence type="ECO:0000256" key="21">
    <source>
        <dbReference type="ARBA" id="ARBA00077154"/>
    </source>
</evidence>
<comment type="caution">
    <text evidence="28">The sequence shown here is derived from an EMBL/GenBank/DDBJ whole genome shotgun (WGS) entry which is preliminary data.</text>
</comment>
<dbReference type="Gene3D" id="3.30.470.20">
    <property type="entry name" value="ATP-grasp fold, B domain"/>
    <property type="match status" value="1"/>
</dbReference>
<evidence type="ECO:0000256" key="15">
    <source>
        <dbReference type="ARBA" id="ARBA00023211"/>
    </source>
</evidence>
<feature type="active site" evidence="23">
    <location>
        <position position="183"/>
    </location>
</feature>
<evidence type="ECO:0000256" key="20">
    <source>
        <dbReference type="ARBA" id="ARBA00076288"/>
    </source>
</evidence>
<comment type="function">
    <text evidence="2 22">Cell wall formation.</text>
</comment>
<dbReference type="InterPro" id="IPR011127">
    <property type="entry name" value="Dala_Dala_lig_N"/>
</dbReference>
<dbReference type="PANTHER" id="PTHR23132:SF25">
    <property type="entry name" value="D-ALANINE--D-ALANINE LIGASE A"/>
    <property type="match status" value="1"/>
</dbReference>
<comment type="similarity">
    <text evidence="5 22">Belongs to the D-alanine--D-alanine ligase family.</text>
</comment>
<evidence type="ECO:0000256" key="13">
    <source>
        <dbReference type="ARBA" id="ARBA00022960"/>
    </source>
</evidence>
<dbReference type="InterPro" id="IPR000291">
    <property type="entry name" value="D-Ala_lig_Van_CS"/>
</dbReference>
<comment type="cofactor">
    <cofactor evidence="1">
        <name>Mn(2+)</name>
        <dbReference type="ChEBI" id="CHEBI:29035"/>
    </cofactor>
</comment>
<dbReference type="HAMAP" id="MF_00047">
    <property type="entry name" value="Dala_Dala_lig"/>
    <property type="match status" value="1"/>
</dbReference>
<dbReference type="PIRSF" id="PIRSF039102">
    <property type="entry name" value="Ddl/VanB"/>
    <property type="match status" value="1"/>
</dbReference>
<dbReference type="PROSITE" id="PS00844">
    <property type="entry name" value="DALA_DALA_LIGASE_2"/>
    <property type="match status" value="1"/>
</dbReference>
<organism evidence="28 29">
    <name type="scientific">Planococcus halotolerans</name>
    <dbReference type="NCBI Taxonomy" id="2233542"/>
    <lineage>
        <taxon>Bacteria</taxon>
        <taxon>Bacillati</taxon>
        <taxon>Bacillota</taxon>
        <taxon>Bacilli</taxon>
        <taxon>Bacillales</taxon>
        <taxon>Caryophanaceae</taxon>
        <taxon>Planococcus</taxon>
    </lineage>
</organism>
<dbReference type="NCBIfam" id="NF002528">
    <property type="entry name" value="PRK01966.1-4"/>
    <property type="match status" value="1"/>
</dbReference>
<dbReference type="GO" id="GO:0009252">
    <property type="term" value="P:peptidoglycan biosynthetic process"/>
    <property type="evidence" value="ECO:0007669"/>
    <property type="project" value="UniProtKB-UniRule"/>
</dbReference>
<dbReference type="SUPFAM" id="SSF52440">
    <property type="entry name" value="PreATP-grasp domain"/>
    <property type="match status" value="1"/>
</dbReference>
<keyword evidence="8 22" id="KW-0436">Ligase</keyword>
<comment type="catalytic activity">
    <reaction evidence="17 22">
        <text>2 D-alanine + ATP = D-alanyl-D-alanine + ADP + phosphate + H(+)</text>
        <dbReference type="Rhea" id="RHEA:11224"/>
        <dbReference type="ChEBI" id="CHEBI:15378"/>
        <dbReference type="ChEBI" id="CHEBI:30616"/>
        <dbReference type="ChEBI" id="CHEBI:43474"/>
        <dbReference type="ChEBI" id="CHEBI:57416"/>
        <dbReference type="ChEBI" id="CHEBI:57822"/>
        <dbReference type="ChEBI" id="CHEBI:456216"/>
        <dbReference type="EC" id="6.3.2.4"/>
    </reaction>
</comment>
<comment type="cofactor">
    <cofactor evidence="25">
        <name>Mg(2+)</name>
        <dbReference type="ChEBI" id="CHEBI:18420"/>
    </cofactor>
    <cofactor evidence="25">
        <name>Mn(2+)</name>
        <dbReference type="ChEBI" id="CHEBI:29035"/>
    </cofactor>
    <text evidence="25">Binds 2 magnesium or manganese ions per subunit.</text>
</comment>
<keyword evidence="16 22" id="KW-0961">Cell wall biogenesis/degradation</keyword>
<feature type="binding site" evidence="24">
    <location>
        <begin position="175"/>
        <end position="177"/>
    </location>
    <ligand>
        <name>ATP</name>
        <dbReference type="ChEBI" id="CHEBI:30616"/>
    </ligand>
</feature>
<accession>A0A365KRH3</accession>
<evidence type="ECO:0000256" key="10">
    <source>
        <dbReference type="ARBA" id="ARBA00022741"/>
    </source>
</evidence>
<keyword evidence="9 25" id="KW-0479">Metal-binding</keyword>
<dbReference type="AlphaFoldDB" id="A0A365KRH3"/>
<evidence type="ECO:0000256" key="6">
    <source>
        <dbReference type="ARBA" id="ARBA00012216"/>
    </source>
</evidence>
<dbReference type="InterPro" id="IPR005905">
    <property type="entry name" value="D_ala_D_ala"/>
</dbReference>
<evidence type="ECO:0000256" key="26">
    <source>
        <dbReference type="PROSITE-ProRule" id="PRU00409"/>
    </source>
</evidence>
<protein>
    <recommendedName>
        <fullName evidence="19 22">D-alanine--D-alanine ligase</fullName>
        <ecNumber evidence="6 22">6.3.2.4</ecNumber>
    </recommendedName>
    <alternativeName>
        <fullName evidence="21 22">D-Ala-D-Ala ligase</fullName>
    </alternativeName>
    <alternativeName>
        <fullName evidence="20 22">D-alanylalanine synthetase</fullName>
    </alternativeName>
</protein>